<evidence type="ECO:0000256" key="9">
    <source>
        <dbReference type="ARBA" id="ARBA00023295"/>
    </source>
</evidence>
<dbReference type="InterPro" id="IPR017853">
    <property type="entry name" value="GH"/>
</dbReference>
<evidence type="ECO:0000256" key="11">
    <source>
        <dbReference type="SAM" id="SignalP"/>
    </source>
</evidence>
<evidence type="ECO:0000256" key="7">
    <source>
        <dbReference type="ARBA" id="ARBA00023180"/>
    </source>
</evidence>
<dbReference type="GO" id="GO:0004567">
    <property type="term" value="F:beta-mannosidase activity"/>
    <property type="evidence" value="ECO:0007669"/>
    <property type="project" value="UniProtKB-EC"/>
</dbReference>
<evidence type="ECO:0000256" key="6">
    <source>
        <dbReference type="ARBA" id="ARBA00022801"/>
    </source>
</evidence>
<dbReference type="Pfam" id="PF22666">
    <property type="entry name" value="Glyco_hydro_2_N2"/>
    <property type="match status" value="1"/>
</dbReference>
<keyword evidence="6" id="KW-0378">Hydrolase</keyword>
<comment type="caution">
    <text evidence="14">The sequence shown here is derived from an EMBL/GenBank/DDBJ whole genome shotgun (WGS) entry which is preliminary data.</text>
</comment>
<comment type="subcellular location">
    <subcellularLocation>
        <location evidence="2">Lysosome</location>
    </subcellularLocation>
</comment>
<dbReference type="EC" id="3.2.1.25" evidence="4"/>
<gene>
    <name evidence="14" type="ORF">ABMA28_007649</name>
</gene>
<name>A0ABD0SI77_LOXSC</name>
<dbReference type="PANTHER" id="PTHR43730">
    <property type="entry name" value="BETA-MANNOSIDASE"/>
    <property type="match status" value="1"/>
</dbReference>
<dbReference type="PANTHER" id="PTHR43730:SF1">
    <property type="entry name" value="BETA-MANNOSIDASE"/>
    <property type="match status" value="1"/>
</dbReference>
<keyword evidence="9" id="KW-0326">Glycosidase</keyword>
<dbReference type="GO" id="GO:0005764">
    <property type="term" value="C:lysosome"/>
    <property type="evidence" value="ECO:0007669"/>
    <property type="project" value="UniProtKB-SubCell"/>
</dbReference>
<evidence type="ECO:0000256" key="1">
    <source>
        <dbReference type="ARBA" id="ARBA00000829"/>
    </source>
</evidence>
<proteinExistence type="inferred from homology"/>
<sequence>MKAFAKVIFVLVVWTQLNHSISAFTKLSLSSSKYVSWTLDNKNGSIKVPASVPGGVYSDLMKAGIIGDILKGFNDVKTRWVAYDEWTYTGTFNATEDQLGSAVARLVFHGVDTFARVMLNGNMLDLTNNMFVRYVYDVKQHLKVGLNEMELKFRSPVEAAKTRSDHHFAAPDCVPPEYNGECHVNQIRKMQASFSWDWGPAFPSVGIWKPAEIEFYDVAKLRTFNVKYEKRDAFWDLKIINYLESNMATKTINVTVHAWIKLEGNQTLHVEKEFNVDSKDGLYTEVVIDMKISENDVRLWWPNGYGDQPLYDLFVAVYTVKDYSQVHKRIGFRSVKLVQTPVAANSSASQGLTFYFEVNGYPLFMKGSNWIPQHVLPEYSYEKSRTKQLLKAAADVHMNMLRVWGGGLYESEYFYELCDEYGIMIWQDLPFACSMYPVDSDFLDTVRLEVTQKVIDLQSHPSIVLWAGNNENEAALRGNWYSTNSEFNKYKVEYIQLYVTTIKPIVETLLGPNSYLVSSPGNGLESEAEGYIALNPYDPHFGDTHYYNYVADNWDESTFPLTRFASEYGFQSLPSLSTMKKAAEKPEDFRLDSEYSKHRQHSPNGYTFIKVQMDKRLQLDKNDTKYFEKFVFYSQISQAMVIKTQTEFYRQSRDKWHTMGALYWQLNDIWQAPSWSGIEYGGKWKMLHYFAKRFFAPVLVSPAQVSPGVVAVYLLNDRLVPIINASIIVDVYRWDSLTPIMTRIFQADAPALSASRLKDEINLWKNNTSSIFIKFSLRAEEIDSPVNYYFPKPLKSIEGLQKPQISIDVRKPKKVGREYLYRVVARVDAVVLFLWLEAENIPGYFEDNGFIATTPVAAQTYFRTKTQMKPEELRQKITYQYYFH</sequence>
<evidence type="ECO:0000313" key="14">
    <source>
        <dbReference type="EMBL" id="KAL0819555.1"/>
    </source>
</evidence>
<dbReference type="SUPFAM" id="SSF51445">
    <property type="entry name" value="(Trans)glycosidases"/>
    <property type="match status" value="1"/>
</dbReference>
<evidence type="ECO:0000256" key="2">
    <source>
        <dbReference type="ARBA" id="ARBA00004371"/>
    </source>
</evidence>
<dbReference type="InterPro" id="IPR050887">
    <property type="entry name" value="Beta-mannosidase_GH2"/>
</dbReference>
<dbReference type="Pfam" id="PF17753">
    <property type="entry name" value="Ig_mannosidase"/>
    <property type="match status" value="1"/>
</dbReference>
<evidence type="ECO:0000259" key="13">
    <source>
        <dbReference type="Pfam" id="PF22666"/>
    </source>
</evidence>
<dbReference type="InterPro" id="IPR041625">
    <property type="entry name" value="Beta-mannosidase_Ig"/>
</dbReference>
<dbReference type="Gene3D" id="2.60.40.10">
    <property type="entry name" value="Immunoglobulins"/>
    <property type="match status" value="2"/>
</dbReference>
<dbReference type="InterPro" id="IPR036156">
    <property type="entry name" value="Beta-gal/glucu_dom_sf"/>
</dbReference>
<evidence type="ECO:0000259" key="12">
    <source>
        <dbReference type="Pfam" id="PF17753"/>
    </source>
</evidence>
<feature type="chain" id="PRO_5044805268" description="beta-mannosidase" evidence="11">
    <location>
        <begin position="24"/>
        <end position="884"/>
    </location>
</feature>
<dbReference type="SUPFAM" id="SSF49785">
    <property type="entry name" value="Galactose-binding domain-like"/>
    <property type="match status" value="1"/>
</dbReference>
<keyword evidence="8" id="KW-0458">Lysosome</keyword>
<comment type="catalytic activity">
    <reaction evidence="1">
        <text>Hydrolysis of terminal, non-reducing beta-D-mannose residues in beta-D-mannosides.</text>
        <dbReference type="EC" id="3.2.1.25"/>
    </reaction>
</comment>
<dbReference type="InterPro" id="IPR008979">
    <property type="entry name" value="Galactose-bd-like_sf"/>
</dbReference>
<dbReference type="Gene3D" id="2.60.120.260">
    <property type="entry name" value="Galactose-binding domain-like"/>
    <property type="match status" value="1"/>
</dbReference>
<dbReference type="FunFam" id="3.20.20.80:FF:000050">
    <property type="entry name" value="Beta-mannosidase B"/>
    <property type="match status" value="1"/>
</dbReference>
<evidence type="ECO:0000256" key="5">
    <source>
        <dbReference type="ARBA" id="ARBA00022729"/>
    </source>
</evidence>
<dbReference type="FunFam" id="2.60.120.260:FF:000060">
    <property type="entry name" value="Probable beta-mannosidase"/>
    <property type="match status" value="1"/>
</dbReference>
<dbReference type="SUPFAM" id="SSF49303">
    <property type="entry name" value="beta-Galactosidase/glucuronidase domain"/>
    <property type="match status" value="1"/>
</dbReference>
<dbReference type="InterPro" id="IPR013783">
    <property type="entry name" value="Ig-like_fold"/>
</dbReference>
<dbReference type="AlphaFoldDB" id="A0ABD0SI77"/>
<protein>
    <recommendedName>
        <fullName evidence="4">beta-mannosidase</fullName>
        <ecNumber evidence="4">3.2.1.25</ecNumber>
    </recommendedName>
    <alternativeName>
        <fullName evidence="10">Mannanase</fullName>
    </alternativeName>
</protein>
<feature type="domain" description="Beta-mannosidase Ig-fold" evidence="12">
    <location>
        <begin position="800"/>
        <end position="879"/>
    </location>
</feature>
<feature type="signal peptide" evidence="11">
    <location>
        <begin position="1"/>
        <end position="23"/>
    </location>
</feature>
<dbReference type="Gene3D" id="3.20.20.80">
    <property type="entry name" value="Glycosidases"/>
    <property type="match status" value="1"/>
</dbReference>
<evidence type="ECO:0000256" key="4">
    <source>
        <dbReference type="ARBA" id="ARBA00012754"/>
    </source>
</evidence>
<evidence type="ECO:0000256" key="8">
    <source>
        <dbReference type="ARBA" id="ARBA00023228"/>
    </source>
</evidence>
<evidence type="ECO:0000313" key="15">
    <source>
        <dbReference type="Proteomes" id="UP001549921"/>
    </source>
</evidence>
<feature type="domain" description="Beta-mannosidase-like galactose-binding" evidence="13">
    <location>
        <begin position="37"/>
        <end position="209"/>
    </location>
</feature>
<dbReference type="EMBL" id="JBEDNZ010000020">
    <property type="protein sequence ID" value="KAL0819555.1"/>
    <property type="molecule type" value="Genomic_DNA"/>
</dbReference>
<dbReference type="Proteomes" id="UP001549921">
    <property type="component" value="Unassembled WGS sequence"/>
</dbReference>
<keyword evidence="5 11" id="KW-0732">Signal</keyword>
<evidence type="ECO:0000256" key="10">
    <source>
        <dbReference type="ARBA" id="ARBA00033445"/>
    </source>
</evidence>
<evidence type="ECO:0000256" key="3">
    <source>
        <dbReference type="ARBA" id="ARBA00007401"/>
    </source>
</evidence>
<dbReference type="InterPro" id="IPR054593">
    <property type="entry name" value="Beta-mannosidase-like_N2"/>
</dbReference>
<accession>A0ABD0SI77</accession>
<organism evidence="14 15">
    <name type="scientific">Loxostege sticticalis</name>
    <name type="common">Beet webworm moth</name>
    <dbReference type="NCBI Taxonomy" id="481309"/>
    <lineage>
        <taxon>Eukaryota</taxon>
        <taxon>Metazoa</taxon>
        <taxon>Ecdysozoa</taxon>
        <taxon>Arthropoda</taxon>
        <taxon>Hexapoda</taxon>
        <taxon>Insecta</taxon>
        <taxon>Pterygota</taxon>
        <taxon>Neoptera</taxon>
        <taxon>Endopterygota</taxon>
        <taxon>Lepidoptera</taxon>
        <taxon>Glossata</taxon>
        <taxon>Ditrysia</taxon>
        <taxon>Pyraloidea</taxon>
        <taxon>Crambidae</taxon>
        <taxon>Pyraustinae</taxon>
        <taxon>Loxostege</taxon>
    </lineage>
</organism>
<comment type="similarity">
    <text evidence="3">Belongs to the glycosyl hydrolase 2 family.</text>
</comment>
<reference evidence="14 15" key="1">
    <citation type="submission" date="2024-06" db="EMBL/GenBank/DDBJ databases">
        <title>A chromosome-level genome assembly of beet webworm, Loxostege sticticalis.</title>
        <authorList>
            <person name="Zhang Y."/>
        </authorList>
    </citation>
    <scope>NUCLEOTIDE SEQUENCE [LARGE SCALE GENOMIC DNA]</scope>
    <source>
        <strain evidence="14">AQ028</strain>
        <tissue evidence="14">Male pupae</tissue>
    </source>
</reference>
<keyword evidence="7" id="KW-0325">Glycoprotein</keyword>